<sequence length="211" mass="23397">MKVYGHPASGCTWKVLATFHEKGHTPDFEVVDITRGAHHTPEHLARHPFGQVPVLEDGRFRLYESRAIIRYVDAELSGPALTPADSRDRARMEQWISVECCNLVPPLMELVAPLLWGRDPGAEALRRARARVEAALDVAEGALAQSRGFVGDAFTLADLSWLPYVQYLFIAGQGALVTARPALAAWWERASTRPSWQQVMSRSGRGPEARS</sequence>
<dbReference type="InterPro" id="IPR004046">
    <property type="entry name" value="GST_C"/>
</dbReference>
<dbReference type="InterPro" id="IPR010987">
    <property type="entry name" value="Glutathione-S-Trfase_C-like"/>
</dbReference>
<dbReference type="GO" id="GO:0004364">
    <property type="term" value="F:glutathione transferase activity"/>
    <property type="evidence" value="ECO:0007669"/>
    <property type="project" value="UniProtKB-EC"/>
</dbReference>
<reference evidence="6 7" key="1">
    <citation type="submission" date="2018-12" db="EMBL/GenBank/DDBJ databases">
        <title>Complete Genome Sequence of the Corallopyronin A producing Myxobacterium Corallococcus coralloides B035.</title>
        <authorList>
            <person name="Bouhired S.M."/>
            <person name="Rupp O."/>
            <person name="Blom J."/>
            <person name="Schaeberle T.F."/>
            <person name="Kehraus S."/>
            <person name="Schiefer A."/>
            <person name="Pfarr K."/>
            <person name="Goesmann A."/>
            <person name="Hoerauf A."/>
            <person name="Koenig G.M."/>
        </authorList>
    </citation>
    <scope>NUCLEOTIDE SEQUENCE [LARGE SCALE GENOMIC DNA]</scope>
    <source>
        <strain evidence="6 7">B035</strain>
    </source>
</reference>
<dbReference type="RefSeq" id="WP_128796316.1">
    <property type="nucleotide sequence ID" value="NZ_CP034669.1"/>
</dbReference>
<dbReference type="Proteomes" id="UP000288758">
    <property type="component" value="Chromosome"/>
</dbReference>
<dbReference type="PANTHER" id="PTHR43900:SF3">
    <property type="entry name" value="GLUTATHIONE S-TRANSFERASE RHO"/>
    <property type="match status" value="1"/>
</dbReference>
<dbReference type="InterPro" id="IPR040079">
    <property type="entry name" value="Glutathione_S-Trfase"/>
</dbReference>
<evidence type="ECO:0000259" key="4">
    <source>
        <dbReference type="PROSITE" id="PS50404"/>
    </source>
</evidence>
<proteinExistence type="inferred from homology"/>
<evidence type="ECO:0000256" key="2">
    <source>
        <dbReference type="ARBA" id="ARBA00022679"/>
    </source>
</evidence>
<dbReference type="PROSITE" id="PS50404">
    <property type="entry name" value="GST_NTER"/>
    <property type="match status" value="1"/>
</dbReference>
<protein>
    <recommendedName>
        <fullName evidence="1">glutathione transferase</fullName>
        <ecNumber evidence="1">2.5.1.18</ecNumber>
    </recommendedName>
</protein>
<dbReference type="GO" id="GO:0005737">
    <property type="term" value="C:cytoplasm"/>
    <property type="evidence" value="ECO:0007669"/>
    <property type="project" value="TreeGrafter"/>
</dbReference>
<dbReference type="SUPFAM" id="SSF47616">
    <property type="entry name" value="GST C-terminal domain-like"/>
    <property type="match status" value="1"/>
</dbReference>
<dbReference type="Pfam" id="PF02798">
    <property type="entry name" value="GST_N"/>
    <property type="match status" value="1"/>
</dbReference>
<dbReference type="PANTHER" id="PTHR43900">
    <property type="entry name" value="GLUTATHIONE S-TRANSFERASE RHO"/>
    <property type="match status" value="1"/>
</dbReference>
<dbReference type="AlphaFoldDB" id="A0A410RR15"/>
<dbReference type="EC" id="2.5.1.18" evidence="1"/>
<evidence type="ECO:0000313" key="7">
    <source>
        <dbReference type="Proteomes" id="UP000288758"/>
    </source>
</evidence>
<accession>A0A410RR15</accession>
<evidence type="ECO:0000256" key="3">
    <source>
        <dbReference type="RuleBase" id="RU003494"/>
    </source>
</evidence>
<organism evidence="6 7">
    <name type="scientific">Corallococcus coralloides</name>
    <name type="common">Myxococcus coralloides</name>
    <dbReference type="NCBI Taxonomy" id="184914"/>
    <lineage>
        <taxon>Bacteria</taxon>
        <taxon>Pseudomonadati</taxon>
        <taxon>Myxococcota</taxon>
        <taxon>Myxococcia</taxon>
        <taxon>Myxococcales</taxon>
        <taxon>Cystobacterineae</taxon>
        <taxon>Myxococcaceae</taxon>
        <taxon>Corallococcus</taxon>
    </lineage>
</organism>
<evidence type="ECO:0000256" key="1">
    <source>
        <dbReference type="ARBA" id="ARBA00012452"/>
    </source>
</evidence>
<dbReference type="InterPro" id="IPR036249">
    <property type="entry name" value="Thioredoxin-like_sf"/>
</dbReference>
<gene>
    <name evidence="6" type="primary">gst5_2</name>
    <name evidence="6" type="ORF">EJ065_2756</name>
</gene>
<dbReference type="FunFam" id="3.40.30.10:FF:000016">
    <property type="entry name" value="Glutathione S-transferase F2"/>
    <property type="match status" value="1"/>
</dbReference>
<dbReference type="PROSITE" id="PS50405">
    <property type="entry name" value="GST_CTER"/>
    <property type="match status" value="1"/>
</dbReference>
<dbReference type="GO" id="GO:0006749">
    <property type="term" value="P:glutathione metabolic process"/>
    <property type="evidence" value="ECO:0007669"/>
    <property type="project" value="TreeGrafter"/>
</dbReference>
<dbReference type="InterPro" id="IPR004045">
    <property type="entry name" value="Glutathione_S-Trfase_N"/>
</dbReference>
<dbReference type="SFLD" id="SFLDG00358">
    <property type="entry name" value="Main_(cytGST)"/>
    <property type="match status" value="1"/>
</dbReference>
<dbReference type="Pfam" id="PF00043">
    <property type="entry name" value="GST_C"/>
    <property type="match status" value="1"/>
</dbReference>
<name>A0A410RR15_CORCK</name>
<keyword evidence="2 6" id="KW-0808">Transferase</keyword>
<evidence type="ECO:0000313" key="6">
    <source>
        <dbReference type="EMBL" id="QAT84328.1"/>
    </source>
</evidence>
<dbReference type="Gene3D" id="3.40.30.10">
    <property type="entry name" value="Glutaredoxin"/>
    <property type="match status" value="1"/>
</dbReference>
<evidence type="ECO:0000259" key="5">
    <source>
        <dbReference type="PROSITE" id="PS50405"/>
    </source>
</evidence>
<feature type="domain" description="GST N-terminal" evidence="4">
    <location>
        <begin position="1"/>
        <end position="80"/>
    </location>
</feature>
<dbReference type="GO" id="GO:0043295">
    <property type="term" value="F:glutathione binding"/>
    <property type="evidence" value="ECO:0007669"/>
    <property type="project" value="TreeGrafter"/>
</dbReference>
<dbReference type="SUPFAM" id="SSF52833">
    <property type="entry name" value="Thioredoxin-like"/>
    <property type="match status" value="1"/>
</dbReference>
<dbReference type="Gene3D" id="1.20.1050.10">
    <property type="match status" value="1"/>
</dbReference>
<dbReference type="EMBL" id="CP034669">
    <property type="protein sequence ID" value="QAT84328.1"/>
    <property type="molecule type" value="Genomic_DNA"/>
</dbReference>
<dbReference type="SFLD" id="SFLDS00019">
    <property type="entry name" value="Glutathione_Transferase_(cytos"/>
    <property type="match status" value="1"/>
</dbReference>
<feature type="domain" description="GST C-terminal" evidence="5">
    <location>
        <begin position="85"/>
        <end position="211"/>
    </location>
</feature>
<dbReference type="InterPro" id="IPR036282">
    <property type="entry name" value="Glutathione-S-Trfase_C_sf"/>
</dbReference>
<comment type="similarity">
    <text evidence="3">Belongs to the GST superfamily.</text>
</comment>